<dbReference type="EMBL" id="DS028096">
    <property type="protein sequence ID" value="KMP05908.1"/>
    <property type="molecule type" value="Genomic_DNA"/>
</dbReference>
<dbReference type="AlphaFoldDB" id="A0A0J6YG19"/>
<sequence>MIRRIQAESRADDDEPYDITGFTHPKLAKSQFGESLWAESGVWIACPSAERLQARSSFFSQLTFSLARRATAYGVRQLMQKKTVCQPSSIIASNVRKSRVTCLSKIVDKQMRDRRPQIV</sequence>
<proteinExistence type="predicted"/>
<accession>A0A0J6YG19</accession>
<evidence type="ECO:0000313" key="1">
    <source>
        <dbReference type="EMBL" id="KMP05908.1"/>
    </source>
</evidence>
<protein>
    <submittedName>
        <fullName evidence="1">Uncharacterized protein</fullName>
    </submittedName>
</protein>
<organism evidence="1 2">
    <name type="scientific">Coccidioides immitis RMSCC 2394</name>
    <dbReference type="NCBI Taxonomy" id="404692"/>
    <lineage>
        <taxon>Eukaryota</taxon>
        <taxon>Fungi</taxon>
        <taxon>Dikarya</taxon>
        <taxon>Ascomycota</taxon>
        <taxon>Pezizomycotina</taxon>
        <taxon>Eurotiomycetes</taxon>
        <taxon>Eurotiomycetidae</taxon>
        <taxon>Onygenales</taxon>
        <taxon>Onygenaceae</taxon>
        <taxon>Coccidioides</taxon>
    </lineage>
</organism>
<gene>
    <name evidence="1" type="ORF">CIRG_05589</name>
</gene>
<evidence type="ECO:0000313" key="2">
    <source>
        <dbReference type="Proteomes" id="UP000054565"/>
    </source>
</evidence>
<reference evidence="2" key="1">
    <citation type="journal article" date="2010" name="Genome Res.">
        <title>Population genomic sequencing of Coccidioides fungi reveals recent hybridization and transposon control.</title>
        <authorList>
            <person name="Neafsey D.E."/>
            <person name="Barker B.M."/>
            <person name="Sharpton T.J."/>
            <person name="Stajich J.E."/>
            <person name="Park D.J."/>
            <person name="Whiston E."/>
            <person name="Hung C.-Y."/>
            <person name="McMahan C."/>
            <person name="White J."/>
            <person name="Sykes S."/>
            <person name="Heiman D."/>
            <person name="Young S."/>
            <person name="Zeng Q."/>
            <person name="Abouelleil A."/>
            <person name="Aftuck L."/>
            <person name="Bessette D."/>
            <person name="Brown A."/>
            <person name="FitzGerald M."/>
            <person name="Lui A."/>
            <person name="Macdonald J.P."/>
            <person name="Priest M."/>
            <person name="Orbach M.J."/>
            <person name="Galgiani J.N."/>
            <person name="Kirkland T.N."/>
            <person name="Cole G.T."/>
            <person name="Birren B.W."/>
            <person name="Henn M.R."/>
            <person name="Taylor J.W."/>
            <person name="Rounsley S.D."/>
        </authorList>
    </citation>
    <scope>NUCLEOTIDE SEQUENCE [LARGE SCALE GENOMIC DNA]</scope>
    <source>
        <strain evidence="2">RMSCC 2394</strain>
    </source>
</reference>
<name>A0A0J6YG19_COCIT</name>
<dbReference type="Proteomes" id="UP000054565">
    <property type="component" value="Unassembled WGS sequence"/>
</dbReference>